<evidence type="ECO:0000259" key="10">
    <source>
        <dbReference type="PROSITE" id="PS50011"/>
    </source>
</evidence>
<evidence type="ECO:0000256" key="8">
    <source>
        <dbReference type="PROSITE-ProRule" id="PRU10141"/>
    </source>
</evidence>
<dbReference type="SUPFAM" id="SSF56112">
    <property type="entry name" value="Protein kinase-like (PK-like)"/>
    <property type="match status" value="1"/>
</dbReference>
<dbReference type="FunFam" id="1.10.510.10:FF:001294">
    <property type="entry name" value="CDPK-related kinase 3"/>
    <property type="match status" value="1"/>
</dbReference>
<evidence type="ECO:0000256" key="5">
    <source>
        <dbReference type="ARBA" id="ARBA00022741"/>
    </source>
</evidence>
<evidence type="ECO:0000256" key="2">
    <source>
        <dbReference type="ARBA" id="ARBA00022553"/>
    </source>
</evidence>
<organism evidence="11 12">
    <name type="scientific">Phoenix dactylifera</name>
    <name type="common">Date palm</name>
    <dbReference type="NCBI Taxonomy" id="42345"/>
    <lineage>
        <taxon>Eukaryota</taxon>
        <taxon>Viridiplantae</taxon>
        <taxon>Streptophyta</taxon>
        <taxon>Embryophyta</taxon>
        <taxon>Tracheophyta</taxon>
        <taxon>Spermatophyta</taxon>
        <taxon>Magnoliopsida</taxon>
        <taxon>Liliopsida</taxon>
        <taxon>Arecaceae</taxon>
        <taxon>Coryphoideae</taxon>
        <taxon>Phoeniceae</taxon>
        <taxon>Phoenix</taxon>
    </lineage>
</organism>
<sequence length="577" mass="64567">MGLCHGKPIQNPEIQEEIPAVPKIEEPPPPNPGTPKQPKFSFYVPSPLPSSYKSSPANSSINSTPLRIFKRPFPPPSPAKHIKALLARRHGSVKPNEASIPEGSEVELGLDKSFGFSKQFFAKYELGEEVGRGHFGYTCSAKVKKGELKGEEVAVKVIPKAKMTTAIAIEDVRREVRILSSITGHNNLVQFYDAYEDEDNVYIIMELCKGGELLDRILSRGGKYSEEDAKVVMVQILSAVSFCHLQGVVHRDLKPENFLFTSKDEKSTLKAIDFGLSDFVKPDERLNDIVGSAYYVAPEVLHRSYGTEADMWSIGVIAYILLCGSRPFWARTESGIFRAVLKAEPSFEEAPWPSLSAEAKDFVKRLLNKDYRKRMTASQALSHPWVRDSQEIKIPLDIIIYKLIRAYICSSSLRKSALTALAKTLTATQLAYLQEQFALIGPNKNGYISLQNLKTELLKYSTEAMKDSRVLDFASMVSSLQYRKLDFDEFAAAAISVYQMEGLHNWEQHARHAYELFEKDGNRPIMIEELASELGLSPSVPVHVVLQDWVRHSDGKLSFLGFVKLLHGVSSRSIPKA</sequence>
<keyword evidence="6" id="KW-0418">Kinase</keyword>
<dbReference type="SMART" id="SM00220">
    <property type="entry name" value="S_TKc"/>
    <property type="match status" value="1"/>
</dbReference>
<keyword evidence="3" id="KW-0808">Transferase</keyword>
<dbReference type="AlphaFoldDB" id="A0A8B7CFX4"/>
<proteinExistence type="predicted"/>
<dbReference type="InterPro" id="IPR000719">
    <property type="entry name" value="Prot_kinase_dom"/>
</dbReference>
<dbReference type="SUPFAM" id="SSF47473">
    <property type="entry name" value="EF-hand"/>
    <property type="match status" value="1"/>
</dbReference>
<dbReference type="PROSITE" id="PS00107">
    <property type="entry name" value="PROTEIN_KINASE_ATP"/>
    <property type="match status" value="1"/>
</dbReference>
<accession>A0A8B7CFX4</accession>
<feature type="domain" description="Protein kinase" evidence="10">
    <location>
        <begin position="124"/>
        <end position="386"/>
    </location>
</feature>
<dbReference type="PROSITE" id="PS50011">
    <property type="entry name" value="PROTEIN_KINASE_DOM"/>
    <property type="match status" value="1"/>
</dbReference>
<evidence type="ECO:0000256" key="3">
    <source>
        <dbReference type="ARBA" id="ARBA00022679"/>
    </source>
</evidence>
<evidence type="ECO:0000256" key="6">
    <source>
        <dbReference type="ARBA" id="ARBA00022777"/>
    </source>
</evidence>
<dbReference type="PANTHER" id="PTHR24349">
    <property type="entry name" value="SERINE/THREONINE-PROTEIN KINASE"/>
    <property type="match status" value="1"/>
</dbReference>
<keyword evidence="7 8" id="KW-0067">ATP-binding</keyword>
<keyword evidence="4" id="KW-0677">Repeat</keyword>
<dbReference type="RefSeq" id="XP_008798377.1">
    <property type="nucleotide sequence ID" value="XM_008800155.4"/>
</dbReference>
<dbReference type="GeneID" id="103713280"/>
<feature type="binding site" evidence="8">
    <location>
        <position position="156"/>
    </location>
    <ligand>
        <name>ATP</name>
        <dbReference type="ChEBI" id="CHEBI:30616"/>
    </ligand>
</feature>
<dbReference type="InterPro" id="IPR008271">
    <property type="entry name" value="Ser/Thr_kinase_AS"/>
</dbReference>
<dbReference type="Gene3D" id="3.30.200.20">
    <property type="entry name" value="Phosphorylase Kinase, domain 1"/>
    <property type="match status" value="1"/>
</dbReference>
<dbReference type="OrthoDB" id="40902at2759"/>
<evidence type="ECO:0000256" key="9">
    <source>
        <dbReference type="SAM" id="MobiDB-lite"/>
    </source>
</evidence>
<keyword evidence="5 8" id="KW-0547">Nucleotide-binding</keyword>
<dbReference type="Gene3D" id="1.10.510.10">
    <property type="entry name" value="Transferase(Phosphotransferase) domain 1"/>
    <property type="match status" value="1"/>
</dbReference>
<evidence type="ECO:0000313" key="11">
    <source>
        <dbReference type="Proteomes" id="UP000228380"/>
    </source>
</evidence>
<dbReference type="Proteomes" id="UP000228380">
    <property type="component" value="Unplaced"/>
</dbReference>
<dbReference type="FunFam" id="1.10.238.10:FF:000233">
    <property type="entry name" value="CDPK-related kinase 1"/>
    <property type="match status" value="1"/>
</dbReference>
<feature type="region of interest" description="Disordered" evidence="9">
    <location>
        <begin position="1"/>
        <end position="59"/>
    </location>
</feature>
<protein>
    <submittedName>
        <fullName evidence="12">Calcium/calmodulin-dependent serine/threonine-protein kinase 1-like</fullName>
    </submittedName>
</protein>
<evidence type="ECO:0000256" key="4">
    <source>
        <dbReference type="ARBA" id="ARBA00022737"/>
    </source>
</evidence>
<evidence type="ECO:0000256" key="7">
    <source>
        <dbReference type="ARBA" id="ARBA00022840"/>
    </source>
</evidence>
<dbReference type="FunFam" id="1.10.510.10:FF:001864">
    <property type="entry name" value="Calcium-dependent protein kinase SK5"/>
    <property type="match status" value="1"/>
</dbReference>
<keyword evidence="11" id="KW-1185">Reference proteome</keyword>
<dbReference type="GO" id="GO:0004674">
    <property type="term" value="F:protein serine/threonine kinase activity"/>
    <property type="evidence" value="ECO:0007669"/>
    <property type="project" value="UniProtKB-KW"/>
</dbReference>
<dbReference type="GO" id="GO:0005524">
    <property type="term" value="F:ATP binding"/>
    <property type="evidence" value="ECO:0007669"/>
    <property type="project" value="UniProtKB-UniRule"/>
</dbReference>
<dbReference type="Pfam" id="PF00069">
    <property type="entry name" value="Pkinase"/>
    <property type="match status" value="1"/>
</dbReference>
<reference evidence="12" key="1">
    <citation type="submission" date="2025-08" db="UniProtKB">
        <authorList>
            <consortium name="RefSeq"/>
        </authorList>
    </citation>
    <scope>IDENTIFICATION</scope>
    <source>
        <tissue evidence="12">Young leaves</tissue>
    </source>
</reference>
<gene>
    <name evidence="12" type="primary">LOC103713280</name>
</gene>
<feature type="compositionally biased region" description="Low complexity" evidence="9">
    <location>
        <begin position="49"/>
        <end position="59"/>
    </location>
</feature>
<dbReference type="PROSITE" id="PS00108">
    <property type="entry name" value="PROTEIN_KINASE_ST"/>
    <property type="match status" value="1"/>
</dbReference>
<name>A0A8B7CFX4_PHODC</name>
<dbReference type="InterPro" id="IPR011992">
    <property type="entry name" value="EF-hand-dom_pair"/>
</dbReference>
<dbReference type="Gene3D" id="1.10.238.10">
    <property type="entry name" value="EF-hand"/>
    <property type="match status" value="2"/>
</dbReference>
<keyword evidence="2" id="KW-0597">Phosphoprotein</keyword>
<evidence type="ECO:0000313" key="12">
    <source>
        <dbReference type="RefSeq" id="XP_008798377.1"/>
    </source>
</evidence>
<dbReference type="InterPro" id="IPR011009">
    <property type="entry name" value="Kinase-like_dom_sf"/>
</dbReference>
<dbReference type="InterPro" id="IPR050205">
    <property type="entry name" value="CDPK_Ser/Thr_kinases"/>
</dbReference>
<dbReference type="InterPro" id="IPR017441">
    <property type="entry name" value="Protein_kinase_ATP_BS"/>
</dbReference>
<evidence type="ECO:0000256" key="1">
    <source>
        <dbReference type="ARBA" id="ARBA00022527"/>
    </source>
</evidence>
<dbReference type="KEGG" id="pda:103713280"/>
<dbReference type="FunFam" id="3.30.200.20:FF:000101">
    <property type="entry name" value="CDPK-related kinase 1"/>
    <property type="match status" value="1"/>
</dbReference>
<dbReference type="CDD" id="cd05117">
    <property type="entry name" value="STKc_CAMK"/>
    <property type="match status" value="1"/>
</dbReference>
<keyword evidence="1" id="KW-0723">Serine/threonine-protein kinase</keyword>